<dbReference type="GO" id="GO:0034599">
    <property type="term" value="P:cellular response to oxidative stress"/>
    <property type="evidence" value="ECO:0007669"/>
    <property type="project" value="TreeGrafter"/>
</dbReference>
<evidence type="ECO:0000313" key="6">
    <source>
        <dbReference type="EMBL" id="TDL79668.1"/>
    </source>
</evidence>
<dbReference type="InterPro" id="IPR036249">
    <property type="entry name" value="Thioredoxin-like_sf"/>
</dbReference>
<evidence type="ECO:0000256" key="2">
    <source>
        <dbReference type="ARBA" id="ARBA00022559"/>
    </source>
</evidence>
<dbReference type="OrthoDB" id="9785502at2"/>
<proteinExistence type="inferred from homology"/>
<evidence type="ECO:0000256" key="3">
    <source>
        <dbReference type="ARBA" id="ARBA00023002"/>
    </source>
</evidence>
<dbReference type="AlphaFoldDB" id="A0A4R6ABH1"/>
<dbReference type="PROSITE" id="PS51355">
    <property type="entry name" value="GLUTATHIONE_PEROXID_3"/>
    <property type="match status" value="1"/>
</dbReference>
<protein>
    <submittedName>
        <fullName evidence="6">Glutathione peroxidase</fullName>
    </submittedName>
</protein>
<dbReference type="InterPro" id="IPR000889">
    <property type="entry name" value="Glutathione_peroxidase"/>
</dbReference>
<dbReference type="SUPFAM" id="SSF52833">
    <property type="entry name" value="Thioredoxin-like"/>
    <property type="match status" value="1"/>
</dbReference>
<organism evidence="6 7">
    <name type="scientific">Palleronia sediminis</name>
    <dbReference type="NCBI Taxonomy" id="2547833"/>
    <lineage>
        <taxon>Bacteria</taxon>
        <taxon>Pseudomonadati</taxon>
        <taxon>Pseudomonadota</taxon>
        <taxon>Alphaproteobacteria</taxon>
        <taxon>Rhodobacterales</taxon>
        <taxon>Roseobacteraceae</taxon>
        <taxon>Palleronia</taxon>
    </lineage>
</organism>
<name>A0A4R6ABH1_9RHOB</name>
<reference evidence="6 7" key="1">
    <citation type="submission" date="2019-03" db="EMBL/GenBank/DDBJ databases">
        <title>Primorskyibacter sp. SS33 isolated from sediments.</title>
        <authorList>
            <person name="Xunke S."/>
        </authorList>
    </citation>
    <scope>NUCLEOTIDE SEQUENCE [LARGE SCALE GENOMIC DNA]</scope>
    <source>
        <strain evidence="6 7">SS33</strain>
    </source>
</reference>
<evidence type="ECO:0000256" key="4">
    <source>
        <dbReference type="PIRSR" id="PIRSR000303-1"/>
    </source>
</evidence>
<keyword evidence="2 6" id="KW-0575">Peroxidase</keyword>
<comment type="similarity">
    <text evidence="1">Belongs to the glutathione peroxidase family.</text>
</comment>
<feature type="signal peptide" evidence="5">
    <location>
        <begin position="1"/>
        <end position="22"/>
    </location>
</feature>
<keyword evidence="3" id="KW-0560">Oxidoreductase</keyword>
<dbReference type="PIRSF" id="PIRSF000303">
    <property type="entry name" value="Glutathion_perox"/>
    <property type="match status" value="1"/>
</dbReference>
<dbReference type="Pfam" id="PF00255">
    <property type="entry name" value="GSHPx"/>
    <property type="match status" value="1"/>
</dbReference>
<gene>
    <name evidence="6" type="ORF">E2L08_08665</name>
</gene>
<feature type="active site" evidence="4">
    <location>
        <position position="54"/>
    </location>
</feature>
<dbReference type="Gene3D" id="3.40.30.10">
    <property type="entry name" value="Glutaredoxin"/>
    <property type="match status" value="1"/>
</dbReference>
<dbReference type="RefSeq" id="WP_133396679.1">
    <property type="nucleotide sequence ID" value="NZ_SNAA01000008.1"/>
</dbReference>
<evidence type="ECO:0000313" key="7">
    <source>
        <dbReference type="Proteomes" id="UP000295701"/>
    </source>
</evidence>
<sequence length="171" mass="18239">MQKIGQSLAICTVCALFSPAAALEGGRFASIDGGWIDLAAHEGPALVVNTASLCAFTPQYDGLQQLHETFGPRGLLVLAVPSDDFRQELGSDAEVAEFCQLTFGLDLPMATITPVTGEAAHPFYRWLSETEGWAPRWNFSKVLLDEGRVVGTWGSATRPASLGAAIEDALE</sequence>
<dbReference type="Proteomes" id="UP000295701">
    <property type="component" value="Unassembled WGS sequence"/>
</dbReference>
<evidence type="ECO:0000256" key="1">
    <source>
        <dbReference type="ARBA" id="ARBA00006926"/>
    </source>
</evidence>
<dbReference type="EMBL" id="SNAA01000008">
    <property type="protein sequence ID" value="TDL79668.1"/>
    <property type="molecule type" value="Genomic_DNA"/>
</dbReference>
<accession>A0A4R6ABH1</accession>
<evidence type="ECO:0000256" key="5">
    <source>
        <dbReference type="SAM" id="SignalP"/>
    </source>
</evidence>
<feature type="chain" id="PRO_5020855113" evidence="5">
    <location>
        <begin position="23"/>
        <end position="171"/>
    </location>
</feature>
<dbReference type="PANTHER" id="PTHR11592">
    <property type="entry name" value="GLUTATHIONE PEROXIDASE"/>
    <property type="match status" value="1"/>
</dbReference>
<dbReference type="PANTHER" id="PTHR11592:SF78">
    <property type="entry name" value="GLUTATHIONE PEROXIDASE"/>
    <property type="match status" value="1"/>
</dbReference>
<keyword evidence="7" id="KW-1185">Reference proteome</keyword>
<keyword evidence="5" id="KW-0732">Signal</keyword>
<comment type="caution">
    <text evidence="6">The sequence shown here is derived from an EMBL/GenBank/DDBJ whole genome shotgun (WGS) entry which is preliminary data.</text>
</comment>
<dbReference type="CDD" id="cd00340">
    <property type="entry name" value="GSH_Peroxidase"/>
    <property type="match status" value="1"/>
</dbReference>
<dbReference type="GO" id="GO:0004601">
    <property type="term" value="F:peroxidase activity"/>
    <property type="evidence" value="ECO:0007669"/>
    <property type="project" value="UniProtKB-KW"/>
</dbReference>